<sequence>MATIVAKITSSAPYLFINNWKVFIFVFFAASELDAEPFCGGDGYSFTGLVVLVETVRNQACVDDNVIHRLSHWSSFIESIIRMKR</sequence>
<evidence type="ECO:0000313" key="1">
    <source>
        <dbReference type="EMBL" id="KAF7270945.1"/>
    </source>
</evidence>
<keyword evidence="2" id="KW-1185">Reference proteome</keyword>
<name>A0A834M905_RHYFE</name>
<gene>
    <name evidence="1" type="ORF">GWI33_016123</name>
</gene>
<dbReference type="AlphaFoldDB" id="A0A834M905"/>
<dbReference type="Proteomes" id="UP000625711">
    <property type="component" value="Unassembled WGS sequence"/>
</dbReference>
<comment type="caution">
    <text evidence="1">The sequence shown here is derived from an EMBL/GenBank/DDBJ whole genome shotgun (WGS) entry which is preliminary data.</text>
</comment>
<evidence type="ECO:0000313" key="2">
    <source>
        <dbReference type="Proteomes" id="UP000625711"/>
    </source>
</evidence>
<reference evidence="1" key="1">
    <citation type="submission" date="2020-08" db="EMBL/GenBank/DDBJ databases">
        <title>Genome sequencing and assembly of the red palm weevil Rhynchophorus ferrugineus.</title>
        <authorList>
            <person name="Dias G.B."/>
            <person name="Bergman C.M."/>
            <person name="Manee M."/>
        </authorList>
    </citation>
    <scope>NUCLEOTIDE SEQUENCE</scope>
    <source>
        <strain evidence="1">AA-2017</strain>
        <tissue evidence="1">Whole larva</tissue>
    </source>
</reference>
<accession>A0A834M905</accession>
<organism evidence="1 2">
    <name type="scientific">Rhynchophorus ferrugineus</name>
    <name type="common">Red palm weevil</name>
    <name type="synonym">Curculio ferrugineus</name>
    <dbReference type="NCBI Taxonomy" id="354439"/>
    <lineage>
        <taxon>Eukaryota</taxon>
        <taxon>Metazoa</taxon>
        <taxon>Ecdysozoa</taxon>
        <taxon>Arthropoda</taxon>
        <taxon>Hexapoda</taxon>
        <taxon>Insecta</taxon>
        <taxon>Pterygota</taxon>
        <taxon>Neoptera</taxon>
        <taxon>Endopterygota</taxon>
        <taxon>Coleoptera</taxon>
        <taxon>Polyphaga</taxon>
        <taxon>Cucujiformia</taxon>
        <taxon>Curculionidae</taxon>
        <taxon>Dryophthorinae</taxon>
        <taxon>Rhynchophorus</taxon>
    </lineage>
</organism>
<proteinExistence type="predicted"/>
<protein>
    <submittedName>
        <fullName evidence="1">Uncharacterized protein</fullName>
    </submittedName>
</protein>
<dbReference type="EMBL" id="JAACXV010014036">
    <property type="protein sequence ID" value="KAF7270945.1"/>
    <property type="molecule type" value="Genomic_DNA"/>
</dbReference>